<feature type="transmembrane region" description="Helical" evidence="1">
    <location>
        <begin position="30"/>
        <end position="53"/>
    </location>
</feature>
<proteinExistence type="predicted"/>
<reference evidence="4" key="1">
    <citation type="journal article" date="2019" name="Int. J. Syst. Evol. Microbiol.">
        <title>The Global Catalogue of Microorganisms (GCM) 10K type strain sequencing project: providing services to taxonomists for standard genome sequencing and annotation.</title>
        <authorList>
            <consortium name="The Broad Institute Genomics Platform"/>
            <consortium name="The Broad Institute Genome Sequencing Center for Infectious Disease"/>
            <person name="Wu L."/>
            <person name="Ma J."/>
        </authorList>
    </citation>
    <scope>NUCLEOTIDE SEQUENCE [LARGE SCALE GENOMIC DNA]</scope>
    <source>
        <strain evidence="4">TBRC 1826</strain>
    </source>
</reference>
<name>A0ABV8FIY5_9ACTN</name>
<keyword evidence="1" id="KW-0812">Transmembrane</keyword>
<comment type="caution">
    <text evidence="3">The sequence shown here is derived from an EMBL/GenBank/DDBJ whole genome shotgun (WGS) entry which is preliminary data.</text>
</comment>
<keyword evidence="1" id="KW-1133">Transmembrane helix</keyword>
<gene>
    <name evidence="3" type="ORF">ACFOVU_05380</name>
</gene>
<evidence type="ECO:0000256" key="1">
    <source>
        <dbReference type="SAM" id="Phobius"/>
    </source>
</evidence>
<keyword evidence="4" id="KW-1185">Reference proteome</keyword>
<organism evidence="3 4">
    <name type="scientific">Nocardiopsis sediminis</name>
    <dbReference type="NCBI Taxonomy" id="1778267"/>
    <lineage>
        <taxon>Bacteria</taxon>
        <taxon>Bacillati</taxon>
        <taxon>Actinomycetota</taxon>
        <taxon>Actinomycetes</taxon>
        <taxon>Streptosporangiales</taxon>
        <taxon>Nocardiopsidaceae</taxon>
        <taxon>Nocardiopsis</taxon>
    </lineage>
</organism>
<evidence type="ECO:0000259" key="2">
    <source>
        <dbReference type="Pfam" id="PF07811"/>
    </source>
</evidence>
<dbReference type="Proteomes" id="UP001595847">
    <property type="component" value="Unassembled WGS sequence"/>
</dbReference>
<dbReference type="InterPro" id="IPR012495">
    <property type="entry name" value="TadE-like_dom"/>
</dbReference>
<accession>A0ABV8FIY5</accession>
<dbReference type="RefSeq" id="WP_378530357.1">
    <property type="nucleotide sequence ID" value="NZ_JBHSBH010000004.1"/>
</dbReference>
<dbReference type="EMBL" id="JBHSBH010000004">
    <property type="protein sequence ID" value="MFC3995333.1"/>
    <property type="molecule type" value="Genomic_DNA"/>
</dbReference>
<evidence type="ECO:0000313" key="4">
    <source>
        <dbReference type="Proteomes" id="UP001595847"/>
    </source>
</evidence>
<keyword evidence="1" id="KW-0472">Membrane</keyword>
<feature type="domain" description="TadE-like" evidence="2">
    <location>
        <begin position="24"/>
        <end position="66"/>
    </location>
</feature>
<dbReference type="Pfam" id="PF07811">
    <property type="entry name" value="TadE"/>
    <property type="match status" value="1"/>
</dbReference>
<protein>
    <submittedName>
        <fullName evidence="3">TadE/TadG family type IV pilus assembly protein</fullName>
    </submittedName>
</protein>
<evidence type="ECO:0000313" key="3">
    <source>
        <dbReference type="EMBL" id="MFC3995333.1"/>
    </source>
</evidence>
<sequence length="133" mass="14789">MSTEPDPPPRRRVRTARRRRGDRGSQFVEFAAYFPLFLLVVALAFETFAYFIAVERMHSAARAGARVVSTQGVEGATRTAQESLPAWMDDAEVTIAANENRGYYAVVSIHLPIVFDATGLDLTVSRRVDMPNV</sequence>